<name>A0A2S9JYA4_9HYPH</name>
<dbReference type="InterPro" id="IPR000871">
    <property type="entry name" value="Beta-lactam_class-A"/>
</dbReference>
<dbReference type="GO" id="GO:0008800">
    <property type="term" value="F:beta-lactamase activity"/>
    <property type="evidence" value="ECO:0007669"/>
    <property type="project" value="UniProtKB-EC"/>
</dbReference>
<dbReference type="Gene3D" id="3.40.710.10">
    <property type="entry name" value="DD-peptidase/beta-lactamase superfamily"/>
    <property type="match status" value="1"/>
</dbReference>
<keyword evidence="4" id="KW-0732">Signal</keyword>
<dbReference type="SUPFAM" id="SSF56601">
    <property type="entry name" value="beta-lactamase/transpeptidase-like"/>
    <property type="match status" value="1"/>
</dbReference>
<comment type="caution">
    <text evidence="6">The sequence shown here is derived from an EMBL/GenBank/DDBJ whole genome shotgun (WGS) entry which is preliminary data.</text>
</comment>
<sequence length="332" mass="35361">MKSAGFLAAVVWLLGMPAVSHAGAIADPAALKHRLEALVQGKDGRVGICAQDQKGTAVCVRGEERFSLQSVVKLIAGAAVFDAADRGLTDLKEPIVVKPENLSLSVQPLAKIVEREGVFRTNADDLVRRAIVDSDSAAVDILIERLGGPAKVDQFAEGKGILGIRVDRDERHLQTETVGLRWKPDYVDAKVLQKAMKAVPEAERDAAFEAYQKDPRDTATPRAMTEFLAALMNGKLLSTGSTQKLLAIMAETVTFPDRLRAGTGEGWAVAHKTGTSRTWKGVNVATNDVGILTAPDGGKIAVAVFVADSRETPTQRSAIIAGAAQAVTEAYR</sequence>
<dbReference type="InterPro" id="IPR045155">
    <property type="entry name" value="Beta-lactam_cat"/>
</dbReference>
<dbReference type="PRINTS" id="PR00118">
    <property type="entry name" value="BLACTAMASEA"/>
</dbReference>
<feature type="domain" description="Beta-lactamase class A catalytic" evidence="5">
    <location>
        <begin position="50"/>
        <end position="306"/>
    </location>
</feature>
<dbReference type="PANTHER" id="PTHR35333">
    <property type="entry name" value="BETA-LACTAMASE"/>
    <property type="match status" value="1"/>
</dbReference>
<organism evidence="6 7">
    <name type="scientific">Phyllobacterium myrsinacearum</name>
    <dbReference type="NCBI Taxonomy" id="28101"/>
    <lineage>
        <taxon>Bacteria</taxon>
        <taxon>Pseudomonadati</taxon>
        <taxon>Pseudomonadota</taxon>
        <taxon>Alphaproteobacteria</taxon>
        <taxon>Hyphomicrobiales</taxon>
        <taxon>Phyllobacteriaceae</taxon>
        <taxon>Phyllobacterium</taxon>
    </lineage>
</organism>
<evidence type="ECO:0000256" key="3">
    <source>
        <dbReference type="ARBA" id="ARBA00012865"/>
    </source>
</evidence>
<dbReference type="OrthoDB" id="9784149at2"/>
<gene>
    <name evidence="6" type="ORF">C5750_04100</name>
</gene>
<comment type="catalytic activity">
    <reaction evidence="1">
        <text>a beta-lactam + H2O = a substituted beta-amino acid</text>
        <dbReference type="Rhea" id="RHEA:20401"/>
        <dbReference type="ChEBI" id="CHEBI:15377"/>
        <dbReference type="ChEBI" id="CHEBI:35627"/>
        <dbReference type="ChEBI" id="CHEBI:140347"/>
        <dbReference type="EC" id="3.5.2.6"/>
    </reaction>
</comment>
<evidence type="ECO:0000313" key="7">
    <source>
        <dbReference type="Proteomes" id="UP000238563"/>
    </source>
</evidence>
<evidence type="ECO:0000259" key="5">
    <source>
        <dbReference type="Pfam" id="PF13354"/>
    </source>
</evidence>
<feature type="chain" id="PRO_5015703504" description="beta-lactamase" evidence="4">
    <location>
        <begin position="23"/>
        <end position="332"/>
    </location>
</feature>
<reference evidence="6 7" key="1">
    <citation type="submission" date="2018-02" db="EMBL/GenBank/DDBJ databases">
        <title>The draft genome of Phyllobacterium myrsinacearum DSM5892.</title>
        <authorList>
            <person name="Li L."/>
            <person name="Liu L."/>
            <person name="Zhang X."/>
            <person name="Wang T."/>
        </authorList>
    </citation>
    <scope>NUCLEOTIDE SEQUENCE [LARGE SCALE GENOMIC DNA]</scope>
    <source>
        <strain evidence="6 7">DSM 5892</strain>
    </source>
</reference>
<dbReference type="InterPro" id="IPR012338">
    <property type="entry name" value="Beta-lactam/transpept-like"/>
</dbReference>
<accession>A0A2S9JYA4</accession>
<keyword evidence="6" id="KW-0378">Hydrolase</keyword>
<protein>
    <recommendedName>
        <fullName evidence="3">beta-lactamase</fullName>
        <ecNumber evidence="3">3.5.2.6</ecNumber>
    </recommendedName>
</protein>
<evidence type="ECO:0000256" key="2">
    <source>
        <dbReference type="ARBA" id="ARBA00009009"/>
    </source>
</evidence>
<evidence type="ECO:0000313" key="6">
    <source>
        <dbReference type="EMBL" id="PRD58317.1"/>
    </source>
</evidence>
<dbReference type="Pfam" id="PF13354">
    <property type="entry name" value="Beta-lactamase2"/>
    <property type="match status" value="1"/>
</dbReference>
<comment type="similarity">
    <text evidence="2">Belongs to the class-A beta-lactamase family.</text>
</comment>
<dbReference type="PANTHER" id="PTHR35333:SF3">
    <property type="entry name" value="BETA-LACTAMASE-TYPE TRANSPEPTIDASE FOLD CONTAINING PROTEIN"/>
    <property type="match status" value="1"/>
</dbReference>
<evidence type="ECO:0000256" key="4">
    <source>
        <dbReference type="SAM" id="SignalP"/>
    </source>
</evidence>
<dbReference type="EC" id="3.5.2.6" evidence="3"/>
<feature type="signal peptide" evidence="4">
    <location>
        <begin position="1"/>
        <end position="22"/>
    </location>
</feature>
<dbReference type="RefSeq" id="WP_105732557.1">
    <property type="nucleotide sequence ID" value="NZ_PVBT01000001.1"/>
</dbReference>
<dbReference type="EMBL" id="PVBT01000001">
    <property type="protein sequence ID" value="PRD58317.1"/>
    <property type="molecule type" value="Genomic_DNA"/>
</dbReference>
<keyword evidence="7" id="KW-1185">Reference proteome</keyword>
<dbReference type="Proteomes" id="UP000238563">
    <property type="component" value="Unassembled WGS sequence"/>
</dbReference>
<evidence type="ECO:0000256" key="1">
    <source>
        <dbReference type="ARBA" id="ARBA00001526"/>
    </source>
</evidence>
<dbReference type="GO" id="GO:0046677">
    <property type="term" value="P:response to antibiotic"/>
    <property type="evidence" value="ECO:0007669"/>
    <property type="project" value="InterPro"/>
</dbReference>
<dbReference type="GO" id="GO:0030655">
    <property type="term" value="P:beta-lactam antibiotic catabolic process"/>
    <property type="evidence" value="ECO:0007669"/>
    <property type="project" value="InterPro"/>
</dbReference>
<proteinExistence type="inferred from homology"/>
<dbReference type="NCBIfam" id="NF033103">
    <property type="entry name" value="bla_class_A"/>
    <property type="match status" value="1"/>
</dbReference>
<dbReference type="AlphaFoldDB" id="A0A2S9JYA4"/>